<dbReference type="Pfam" id="PF00782">
    <property type="entry name" value="DSPc"/>
    <property type="match status" value="1"/>
</dbReference>
<evidence type="ECO:0000313" key="4">
    <source>
        <dbReference type="Proteomes" id="UP000241074"/>
    </source>
</evidence>
<keyword evidence="1" id="KW-0732">Signal</keyword>
<reference evidence="3 4" key="2">
    <citation type="submission" date="2018-03" db="EMBL/GenBank/DDBJ databases">
        <authorList>
            <person name="Keele B.F."/>
        </authorList>
    </citation>
    <scope>NUCLEOTIDE SEQUENCE [LARGE SCALE GENOMIC DNA]</scope>
    <source>
        <strain evidence="3 4">D13</strain>
    </source>
</reference>
<proteinExistence type="predicted"/>
<sequence>MRHNAKLLCHTLCLSLAMLLSACATNPPKQATEVASVLDQATAKGSIIIAAQPTEGDLHSLKARGISHVINLRSDEEMASLNFAESDLVAMQGIQYQHLPIAASSDYQPAVLKALQNAVDSNDGKVLVHCASGGRAAMLYAAYAMQHEGLSPDAAMRTLASAGAWPLALERLTGRKLKVVFAEDDP</sequence>
<evidence type="ECO:0000256" key="1">
    <source>
        <dbReference type="SAM" id="SignalP"/>
    </source>
</evidence>
<evidence type="ECO:0000259" key="2">
    <source>
        <dbReference type="Pfam" id="PF00782"/>
    </source>
</evidence>
<dbReference type="PROSITE" id="PS51257">
    <property type="entry name" value="PROKAR_LIPOPROTEIN"/>
    <property type="match status" value="1"/>
</dbReference>
<feature type="chain" id="PRO_5015144255" description="Dual specificity phosphatase catalytic domain-containing protein" evidence="1">
    <location>
        <begin position="25"/>
        <end position="186"/>
    </location>
</feature>
<dbReference type="KEGG" id="xba:C7S18_00290"/>
<dbReference type="SUPFAM" id="SSF52799">
    <property type="entry name" value="(Phosphotyrosine protein) phosphatases II"/>
    <property type="match status" value="1"/>
</dbReference>
<evidence type="ECO:0000313" key="3">
    <source>
        <dbReference type="EMBL" id="AVP95725.1"/>
    </source>
</evidence>
<accession>A0A2P1PLL4</accession>
<reference evidence="3 4" key="1">
    <citation type="submission" date="2018-03" db="EMBL/GenBank/DDBJ databases">
        <title>Ahniella affigens gen. nov., sp. nov., a gammaproteobacterium isolated from sandy soil near a stream.</title>
        <authorList>
            <person name="Ko Y."/>
            <person name="Kim J.-H."/>
        </authorList>
    </citation>
    <scope>NUCLEOTIDE SEQUENCE [LARGE SCALE GENOMIC DNA]</scope>
    <source>
        <strain evidence="3 4">D13</strain>
    </source>
</reference>
<dbReference type="InterPro" id="IPR029021">
    <property type="entry name" value="Prot-tyrosine_phosphatase-like"/>
</dbReference>
<dbReference type="Gene3D" id="3.90.190.10">
    <property type="entry name" value="Protein tyrosine phosphatase superfamily"/>
    <property type="match status" value="1"/>
</dbReference>
<dbReference type="EMBL" id="CP027860">
    <property type="protein sequence ID" value="AVP95725.1"/>
    <property type="molecule type" value="Genomic_DNA"/>
</dbReference>
<dbReference type="OrthoDB" id="270335at2"/>
<gene>
    <name evidence="3" type="ORF">C7S18_00290</name>
</gene>
<feature type="domain" description="Dual specificity phosphatase catalytic" evidence="2">
    <location>
        <begin position="50"/>
        <end position="160"/>
    </location>
</feature>
<feature type="signal peptide" evidence="1">
    <location>
        <begin position="1"/>
        <end position="24"/>
    </location>
</feature>
<dbReference type="AlphaFoldDB" id="A0A2P1PLL4"/>
<dbReference type="Proteomes" id="UP000241074">
    <property type="component" value="Chromosome"/>
</dbReference>
<organism evidence="3 4">
    <name type="scientific">Ahniella affigens</name>
    <dbReference type="NCBI Taxonomy" id="2021234"/>
    <lineage>
        <taxon>Bacteria</taxon>
        <taxon>Pseudomonadati</taxon>
        <taxon>Pseudomonadota</taxon>
        <taxon>Gammaproteobacteria</taxon>
        <taxon>Lysobacterales</taxon>
        <taxon>Rhodanobacteraceae</taxon>
        <taxon>Ahniella</taxon>
    </lineage>
</organism>
<protein>
    <recommendedName>
        <fullName evidence="2">Dual specificity phosphatase catalytic domain-containing protein</fullName>
    </recommendedName>
</protein>
<name>A0A2P1PLL4_9GAMM</name>
<dbReference type="InterPro" id="IPR000340">
    <property type="entry name" value="Dual-sp_phosphatase_cat-dom"/>
</dbReference>
<keyword evidence="4" id="KW-1185">Reference proteome</keyword>